<evidence type="ECO:0000256" key="9">
    <source>
        <dbReference type="SAM" id="SignalP"/>
    </source>
</evidence>
<dbReference type="SUPFAM" id="SSF46626">
    <property type="entry name" value="Cytochrome c"/>
    <property type="match status" value="2"/>
</dbReference>
<evidence type="ECO:0000259" key="10">
    <source>
        <dbReference type="PROSITE" id="PS51007"/>
    </source>
</evidence>
<keyword evidence="6" id="KW-0249">Electron transport</keyword>
<evidence type="ECO:0000256" key="7">
    <source>
        <dbReference type="ARBA" id="ARBA00023004"/>
    </source>
</evidence>
<feature type="signal peptide" evidence="9">
    <location>
        <begin position="1"/>
        <end position="23"/>
    </location>
</feature>
<organism evidence="11 12">
    <name type="scientific">Paraglaciecola algarum</name>
    <dbReference type="NCBI Taxonomy" id="3050085"/>
    <lineage>
        <taxon>Bacteria</taxon>
        <taxon>Pseudomonadati</taxon>
        <taxon>Pseudomonadota</taxon>
        <taxon>Gammaproteobacteria</taxon>
        <taxon>Alteromonadales</taxon>
        <taxon>Alteromonadaceae</taxon>
        <taxon>Paraglaciecola</taxon>
    </lineage>
</organism>
<dbReference type="PIRSF" id="PIRSF000005">
    <property type="entry name" value="Cytochrome_c4"/>
    <property type="match status" value="1"/>
</dbReference>
<reference evidence="11 12" key="1">
    <citation type="submission" date="2022-01" db="EMBL/GenBank/DDBJ databases">
        <title>Paraglaciecola sp. G1-23.</title>
        <authorList>
            <person name="Jin M.S."/>
            <person name="Han D.M."/>
            <person name="Kim H.M."/>
            <person name="Jeon C.O."/>
        </authorList>
    </citation>
    <scope>NUCLEOTIDE SEQUENCE [LARGE SCALE GENOMIC DNA]</scope>
    <source>
        <strain evidence="11 12">G1-23</strain>
    </source>
</reference>
<keyword evidence="4 8" id="KW-0479">Metal-binding</keyword>
<dbReference type="Pfam" id="PF00034">
    <property type="entry name" value="Cytochrom_C"/>
    <property type="match status" value="2"/>
</dbReference>
<evidence type="ECO:0000256" key="6">
    <source>
        <dbReference type="ARBA" id="ARBA00022982"/>
    </source>
</evidence>
<gene>
    <name evidence="11" type="ORF">L0668_18445</name>
</gene>
<keyword evidence="9" id="KW-0732">Signal</keyword>
<dbReference type="PANTHER" id="PTHR33751:SF9">
    <property type="entry name" value="CYTOCHROME C4"/>
    <property type="match status" value="1"/>
</dbReference>
<dbReference type="InterPro" id="IPR009056">
    <property type="entry name" value="Cyt_c-like_dom"/>
</dbReference>
<evidence type="ECO:0000256" key="5">
    <source>
        <dbReference type="ARBA" id="ARBA00022764"/>
    </source>
</evidence>
<accession>A0ABS9DAV9</accession>
<dbReference type="RefSeq" id="WP_235314202.1">
    <property type="nucleotide sequence ID" value="NZ_JAKGAS010000014.1"/>
</dbReference>
<feature type="domain" description="Cytochrome c" evidence="10">
    <location>
        <begin position="20"/>
        <end position="106"/>
    </location>
</feature>
<evidence type="ECO:0000313" key="11">
    <source>
        <dbReference type="EMBL" id="MCF2950101.1"/>
    </source>
</evidence>
<proteinExistence type="predicted"/>
<keyword evidence="12" id="KW-1185">Reference proteome</keyword>
<name>A0ABS9DAV9_9ALTE</name>
<dbReference type="PROSITE" id="PS51007">
    <property type="entry name" value="CYTC"/>
    <property type="match status" value="2"/>
</dbReference>
<keyword evidence="7 8" id="KW-0408">Iron</keyword>
<keyword evidence="2" id="KW-0813">Transport</keyword>
<evidence type="ECO:0000256" key="3">
    <source>
        <dbReference type="ARBA" id="ARBA00022617"/>
    </source>
</evidence>
<evidence type="ECO:0000256" key="1">
    <source>
        <dbReference type="ARBA" id="ARBA00004418"/>
    </source>
</evidence>
<keyword evidence="5" id="KW-0574">Periplasm</keyword>
<feature type="domain" description="Cytochrome c" evidence="10">
    <location>
        <begin position="117"/>
        <end position="204"/>
    </location>
</feature>
<dbReference type="InterPro" id="IPR036909">
    <property type="entry name" value="Cyt_c-like_dom_sf"/>
</dbReference>
<dbReference type="InterPro" id="IPR024167">
    <property type="entry name" value="Cytochrome_c4-like"/>
</dbReference>
<dbReference type="Proteomes" id="UP001521137">
    <property type="component" value="Unassembled WGS sequence"/>
</dbReference>
<keyword evidence="3 8" id="KW-0349">Heme</keyword>
<dbReference type="PANTHER" id="PTHR33751">
    <property type="entry name" value="CBB3-TYPE CYTOCHROME C OXIDASE SUBUNIT FIXP"/>
    <property type="match status" value="1"/>
</dbReference>
<evidence type="ECO:0000313" key="12">
    <source>
        <dbReference type="Proteomes" id="UP001521137"/>
    </source>
</evidence>
<evidence type="ECO:0000256" key="8">
    <source>
        <dbReference type="PROSITE-ProRule" id="PRU00433"/>
    </source>
</evidence>
<evidence type="ECO:0000256" key="2">
    <source>
        <dbReference type="ARBA" id="ARBA00022448"/>
    </source>
</evidence>
<dbReference type="InterPro" id="IPR050597">
    <property type="entry name" value="Cytochrome_c_Oxidase_Subunit"/>
</dbReference>
<dbReference type="Gene3D" id="1.10.760.10">
    <property type="entry name" value="Cytochrome c-like domain"/>
    <property type="match status" value="2"/>
</dbReference>
<comment type="subcellular location">
    <subcellularLocation>
        <location evidence="1">Periplasm</location>
    </subcellularLocation>
</comment>
<dbReference type="EMBL" id="JAKGAS010000014">
    <property type="protein sequence ID" value="MCF2950101.1"/>
    <property type="molecule type" value="Genomic_DNA"/>
</dbReference>
<sequence>MSFIVKCLIAGLLVVNTSQLLYANGKQAYTKCIACHGEMAEGKSQLNAPALAGQFDWYLTRQINNFASGQRGSHNQDTNGKTMAVFAKSLSDKNQLDALSKYISQLPSISTKGTLSGNMMNGSRYYQAKCGACHGGNAQGNKGFNAPKLAGQSTEYLALQMANFKQDIRGYHQEDKLGRQMAMMAKVVSEQELIDILFYIAEQE</sequence>
<evidence type="ECO:0000256" key="4">
    <source>
        <dbReference type="ARBA" id="ARBA00022723"/>
    </source>
</evidence>
<protein>
    <submittedName>
        <fullName evidence="11">Cytochrome c</fullName>
    </submittedName>
</protein>
<feature type="chain" id="PRO_5047095894" evidence="9">
    <location>
        <begin position="24"/>
        <end position="204"/>
    </location>
</feature>
<comment type="caution">
    <text evidence="11">The sequence shown here is derived from an EMBL/GenBank/DDBJ whole genome shotgun (WGS) entry which is preliminary data.</text>
</comment>